<feature type="signal peptide" evidence="3">
    <location>
        <begin position="1"/>
        <end position="22"/>
    </location>
</feature>
<keyword evidence="3" id="KW-0732">Signal</keyword>
<evidence type="ECO:0000256" key="1">
    <source>
        <dbReference type="ARBA" id="ARBA00022801"/>
    </source>
</evidence>
<dbReference type="EC" id="3.5.1.47" evidence="5"/>
<feature type="binding site" evidence="2">
    <location>
        <position position="403"/>
    </location>
    <ligand>
        <name>Mn(2+)</name>
        <dbReference type="ChEBI" id="CHEBI:29035"/>
        <label>2</label>
    </ligand>
</feature>
<dbReference type="Gene3D" id="3.40.630.10">
    <property type="entry name" value="Zn peptidases"/>
    <property type="match status" value="1"/>
</dbReference>
<dbReference type="EMBL" id="CP017641">
    <property type="protein sequence ID" value="APZ96974.1"/>
    <property type="molecule type" value="Genomic_DNA"/>
</dbReference>
<comment type="cofactor">
    <cofactor evidence="2">
        <name>Mn(2+)</name>
        <dbReference type="ChEBI" id="CHEBI:29035"/>
    </cofactor>
    <text evidence="2">The Mn(2+) ion enhances activity.</text>
</comment>
<feature type="binding site" evidence="2">
    <location>
        <position position="133"/>
    </location>
    <ligand>
        <name>Mn(2+)</name>
        <dbReference type="ChEBI" id="CHEBI:29035"/>
        <label>2</label>
    </ligand>
</feature>
<proteinExistence type="predicted"/>
<reference evidence="5 6" key="1">
    <citation type="journal article" date="2016" name="Front. Microbiol.">
        <title>Fuerstia marisgermanicae gen. nov., sp. nov., an Unusual Member of the Phylum Planctomycetes from the German Wadden Sea.</title>
        <authorList>
            <person name="Kohn T."/>
            <person name="Heuer A."/>
            <person name="Jogler M."/>
            <person name="Vollmers J."/>
            <person name="Boedeker C."/>
            <person name="Bunk B."/>
            <person name="Rast P."/>
            <person name="Borchert D."/>
            <person name="Glockner I."/>
            <person name="Freese H.M."/>
            <person name="Klenk H.P."/>
            <person name="Overmann J."/>
            <person name="Kaster A.K."/>
            <person name="Rohde M."/>
            <person name="Wiegand S."/>
            <person name="Jogler C."/>
        </authorList>
    </citation>
    <scope>NUCLEOTIDE SEQUENCE [LARGE SCALE GENOMIC DNA]</scope>
    <source>
        <strain evidence="5 6">NH11</strain>
    </source>
</reference>
<gene>
    <name evidence="5" type="ORF">Fuma_06650</name>
</gene>
<dbReference type="Gene3D" id="3.30.70.360">
    <property type="match status" value="1"/>
</dbReference>
<protein>
    <submittedName>
        <fullName evidence="5">N-acetyldiaminopimelate deacetylase</fullName>
        <ecNumber evidence="5">3.5.1.47</ecNumber>
    </submittedName>
</protein>
<dbReference type="GO" id="GO:0046872">
    <property type="term" value="F:metal ion binding"/>
    <property type="evidence" value="ECO:0007669"/>
    <property type="project" value="UniProtKB-KW"/>
</dbReference>
<feature type="domain" description="Peptidase M20 dimerisation" evidence="4">
    <location>
        <begin position="214"/>
        <end position="312"/>
    </location>
</feature>
<name>A0A1P8WSD9_9PLAN</name>
<dbReference type="GO" id="GO:0019877">
    <property type="term" value="P:diaminopimelate biosynthetic process"/>
    <property type="evidence" value="ECO:0007669"/>
    <property type="project" value="UniProtKB-ARBA"/>
</dbReference>
<keyword evidence="1 5" id="KW-0378">Hydrolase</keyword>
<dbReference type="PIRSF" id="PIRSF005962">
    <property type="entry name" value="Pept_M20D_amidohydro"/>
    <property type="match status" value="1"/>
</dbReference>
<dbReference type="PANTHER" id="PTHR11014:SF63">
    <property type="entry name" value="METALLOPEPTIDASE, PUTATIVE (AFU_ORTHOLOGUE AFUA_6G09600)-RELATED"/>
    <property type="match status" value="1"/>
</dbReference>
<dbReference type="FunFam" id="3.30.70.360:FF:000001">
    <property type="entry name" value="N-acetyldiaminopimelate deacetylase"/>
    <property type="match status" value="1"/>
</dbReference>
<dbReference type="Proteomes" id="UP000187735">
    <property type="component" value="Chromosome"/>
</dbReference>
<dbReference type="Pfam" id="PF07687">
    <property type="entry name" value="M20_dimer"/>
    <property type="match status" value="1"/>
</dbReference>
<dbReference type="InterPro" id="IPR036264">
    <property type="entry name" value="Bact_exopeptidase_dim_dom"/>
</dbReference>
<keyword evidence="2" id="KW-0479">Metal-binding</keyword>
<evidence type="ECO:0000313" key="6">
    <source>
        <dbReference type="Proteomes" id="UP000187735"/>
    </source>
</evidence>
<dbReference type="InterPro" id="IPR017439">
    <property type="entry name" value="Amidohydrolase"/>
</dbReference>
<feature type="chain" id="PRO_5012546487" evidence="3">
    <location>
        <begin position="23"/>
        <end position="433"/>
    </location>
</feature>
<feature type="binding site" evidence="2">
    <location>
        <position position="131"/>
    </location>
    <ligand>
        <name>Mn(2+)</name>
        <dbReference type="ChEBI" id="CHEBI:29035"/>
        <label>2</label>
    </ligand>
</feature>
<feature type="binding site" evidence="2">
    <location>
        <position position="194"/>
    </location>
    <ligand>
        <name>Mn(2+)</name>
        <dbReference type="ChEBI" id="CHEBI:29035"/>
        <label>2</label>
    </ligand>
</feature>
<keyword evidence="2" id="KW-0464">Manganese</keyword>
<evidence type="ECO:0000259" key="4">
    <source>
        <dbReference type="Pfam" id="PF07687"/>
    </source>
</evidence>
<keyword evidence="6" id="KW-1185">Reference proteome</keyword>
<dbReference type="AlphaFoldDB" id="A0A1P8WSD9"/>
<feature type="binding site" evidence="2">
    <location>
        <position position="167"/>
    </location>
    <ligand>
        <name>Mn(2+)</name>
        <dbReference type="ChEBI" id="CHEBI:29035"/>
        <label>2</label>
    </ligand>
</feature>
<dbReference type="RefSeq" id="WP_077027931.1">
    <property type="nucleotide sequence ID" value="NZ_CP017641.1"/>
</dbReference>
<dbReference type="InterPro" id="IPR011650">
    <property type="entry name" value="Peptidase_M20_dimer"/>
</dbReference>
<dbReference type="InterPro" id="IPR002933">
    <property type="entry name" value="Peptidase_M20"/>
</dbReference>
<dbReference type="SUPFAM" id="SSF55031">
    <property type="entry name" value="Bacterial exopeptidase dimerisation domain"/>
    <property type="match status" value="1"/>
</dbReference>
<dbReference type="SUPFAM" id="SSF53187">
    <property type="entry name" value="Zn-dependent exopeptidases"/>
    <property type="match status" value="1"/>
</dbReference>
<sequence precursor="true">MKSILLIIATVFVAFSPSIAPAQSVEDWTEANLDSLVKLYFDLHRNPELSYQEKETSKRIADEWERVGYKVTRNFGGFGVVAILENGPGPTVMLRTDLDALPVTEATGLEYASTVKVTNEDGSKTGVMHACGHDIHMTNLVGVARYLAAYRDRWQGTLMLIGQPAEERVGGAKAMLEDGLFTKFPKPDFGLALHVAHDIPAGKVGYRAGYSLANVDSVDITVKGRGGHGSAPHTTVDPIVQAAELVVALQSIVSREVKPLEPAVITVGSIHGGTKHNIIGDECKLQLTVRSYSADVRTQLLEAIERKAKAVAISHRAPAPDLKFSEGTPSLYNDDELAGRLSSVFVQTVGEANVEQVEPVMGAEDFSLYGKAGVPILMYRLGSVSQRRLDQFKMAGQTPPSLHSAAYYPDFELTLRTGIATMTNAALNLLPRR</sequence>
<dbReference type="KEGG" id="fmr:Fuma_06650"/>
<dbReference type="OrthoDB" id="9776731at2"/>
<evidence type="ECO:0000313" key="5">
    <source>
        <dbReference type="EMBL" id="APZ96974.1"/>
    </source>
</evidence>
<dbReference type="NCBIfam" id="TIGR01891">
    <property type="entry name" value="amidohydrolases"/>
    <property type="match status" value="1"/>
</dbReference>
<accession>A0A1P8WSD9</accession>
<dbReference type="GO" id="GO:0050118">
    <property type="term" value="F:N-acetyldiaminopimelate deacetylase activity"/>
    <property type="evidence" value="ECO:0007669"/>
    <property type="project" value="UniProtKB-EC"/>
</dbReference>
<organism evidence="5 6">
    <name type="scientific">Fuerstiella marisgermanici</name>
    <dbReference type="NCBI Taxonomy" id="1891926"/>
    <lineage>
        <taxon>Bacteria</taxon>
        <taxon>Pseudomonadati</taxon>
        <taxon>Planctomycetota</taxon>
        <taxon>Planctomycetia</taxon>
        <taxon>Planctomycetales</taxon>
        <taxon>Planctomycetaceae</taxon>
        <taxon>Fuerstiella</taxon>
    </lineage>
</organism>
<dbReference type="PANTHER" id="PTHR11014">
    <property type="entry name" value="PEPTIDASE M20 FAMILY MEMBER"/>
    <property type="match status" value="1"/>
</dbReference>
<evidence type="ECO:0000256" key="2">
    <source>
        <dbReference type="PIRSR" id="PIRSR005962-1"/>
    </source>
</evidence>
<evidence type="ECO:0000256" key="3">
    <source>
        <dbReference type="SAM" id="SignalP"/>
    </source>
</evidence>
<dbReference type="Pfam" id="PF01546">
    <property type="entry name" value="Peptidase_M20"/>
    <property type="match status" value="1"/>
</dbReference>